<proteinExistence type="predicted"/>
<dbReference type="Proteomes" id="UP000050741">
    <property type="component" value="Unassembled WGS sequence"/>
</dbReference>
<sequence length="107" mass="12373">MDRLTGAFVSASEQVNFIISFLFDEADDFVPFELANDLTREQLTLRRINEDKWLLVRCPIGREEDKWTNWEKETIQWAWNTGNCIIVNFKDSDIGDGMPDTKAGPSE</sequence>
<dbReference type="WBParaSite" id="GPLIN_001246300">
    <property type="protein sequence ID" value="GPLIN_001246300"/>
    <property type="gene ID" value="GPLIN_001246300"/>
</dbReference>
<organism evidence="1 2">
    <name type="scientific">Globodera pallida</name>
    <name type="common">Potato cyst nematode worm</name>
    <name type="synonym">Heterodera pallida</name>
    <dbReference type="NCBI Taxonomy" id="36090"/>
    <lineage>
        <taxon>Eukaryota</taxon>
        <taxon>Metazoa</taxon>
        <taxon>Ecdysozoa</taxon>
        <taxon>Nematoda</taxon>
        <taxon>Chromadorea</taxon>
        <taxon>Rhabditida</taxon>
        <taxon>Tylenchina</taxon>
        <taxon>Tylenchomorpha</taxon>
        <taxon>Tylenchoidea</taxon>
        <taxon>Heteroderidae</taxon>
        <taxon>Heteroderinae</taxon>
        <taxon>Globodera</taxon>
    </lineage>
</organism>
<dbReference type="AlphaFoldDB" id="A0A183CHV7"/>
<keyword evidence="1" id="KW-1185">Reference proteome</keyword>
<reference evidence="2" key="2">
    <citation type="submission" date="2016-06" db="UniProtKB">
        <authorList>
            <consortium name="WormBaseParasite"/>
        </authorList>
    </citation>
    <scope>IDENTIFICATION</scope>
</reference>
<reference evidence="1" key="1">
    <citation type="submission" date="2014-05" db="EMBL/GenBank/DDBJ databases">
        <title>The genome and life-stage specific transcriptomes of Globodera pallida elucidate key aspects of plant parasitism by a cyst nematode.</title>
        <authorList>
            <person name="Cotton J.A."/>
            <person name="Lilley C.J."/>
            <person name="Jones L.M."/>
            <person name="Kikuchi T."/>
            <person name="Reid A.J."/>
            <person name="Thorpe P."/>
            <person name="Tsai I.J."/>
            <person name="Beasley H."/>
            <person name="Blok V."/>
            <person name="Cock P.J.A."/>
            <person name="Van den Akker S.E."/>
            <person name="Holroyd N."/>
            <person name="Hunt M."/>
            <person name="Mantelin S."/>
            <person name="Naghra H."/>
            <person name="Pain A."/>
            <person name="Palomares-Rius J.E."/>
            <person name="Zarowiecki M."/>
            <person name="Berriman M."/>
            <person name="Jones J.T."/>
            <person name="Urwin P.E."/>
        </authorList>
    </citation>
    <scope>NUCLEOTIDE SEQUENCE [LARGE SCALE GENOMIC DNA]</scope>
    <source>
        <strain evidence="1">Lindley</strain>
    </source>
</reference>
<evidence type="ECO:0000313" key="1">
    <source>
        <dbReference type="Proteomes" id="UP000050741"/>
    </source>
</evidence>
<name>A0A183CHV7_GLOPA</name>
<evidence type="ECO:0000313" key="2">
    <source>
        <dbReference type="WBParaSite" id="GPLIN_001246300"/>
    </source>
</evidence>
<accession>A0A183CHV7</accession>
<protein>
    <submittedName>
        <fullName evidence="2">SH3 domain-containing protein</fullName>
    </submittedName>
</protein>